<feature type="transmembrane region" description="Helical" evidence="6">
    <location>
        <begin position="283"/>
        <end position="304"/>
    </location>
</feature>
<dbReference type="PANTHER" id="PTHR23423">
    <property type="entry name" value="ORGANIC SOLUTE TRANSPORTER-RELATED"/>
    <property type="match status" value="1"/>
</dbReference>
<organism evidence="7 8">
    <name type="scientific">Paraphoma chrysanthemicola</name>
    <dbReference type="NCBI Taxonomy" id="798071"/>
    <lineage>
        <taxon>Eukaryota</taxon>
        <taxon>Fungi</taxon>
        <taxon>Dikarya</taxon>
        <taxon>Ascomycota</taxon>
        <taxon>Pezizomycotina</taxon>
        <taxon>Dothideomycetes</taxon>
        <taxon>Pleosporomycetidae</taxon>
        <taxon>Pleosporales</taxon>
        <taxon>Pleosporineae</taxon>
        <taxon>Phaeosphaeriaceae</taxon>
        <taxon>Paraphoma</taxon>
    </lineage>
</organism>
<feature type="region of interest" description="Disordered" evidence="5">
    <location>
        <begin position="362"/>
        <end position="387"/>
    </location>
</feature>
<feature type="transmembrane region" description="Helical" evidence="6">
    <location>
        <begin position="167"/>
        <end position="191"/>
    </location>
</feature>
<dbReference type="OrthoDB" id="5348404at2759"/>
<protein>
    <submittedName>
        <fullName evidence="7">Organic solute transporter Ostalpha-domain-containing protein</fullName>
    </submittedName>
</protein>
<dbReference type="SMART" id="SM01417">
    <property type="entry name" value="Solute_trans_a"/>
    <property type="match status" value="1"/>
</dbReference>
<keyword evidence="2 6" id="KW-0812">Transmembrane</keyword>
<keyword evidence="4 6" id="KW-0472">Membrane</keyword>
<comment type="subcellular location">
    <subcellularLocation>
        <location evidence="1">Membrane</location>
        <topology evidence="1">Multi-pass membrane protein</topology>
    </subcellularLocation>
</comment>
<reference evidence="7" key="1">
    <citation type="journal article" date="2021" name="Nat. Commun.">
        <title>Genetic determinants of endophytism in the Arabidopsis root mycobiome.</title>
        <authorList>
            <person name="Mesny F."/>
            <person name="Miyauchi S."/>
            <person name="Thiergart T."/>
            <person name="Pickel B."/>
            <person name="Atanasova L."/>
            <person name="Karlsson M."/>
            <person name="Huettel B."/>
            <person name="Barry K.W."/>
            <person name="Haridas S."/>
            <person name="Chen C."/>
            <person name="Bauer D."/>
            <person name="Andreopoulos W."/>
            <person name="Pangilinan J."/>
            <person name="LaButti K."/>
            <person name="Riley R."/>
            <person name="Lipzen A."/>
            <person name="Clum A."/>
            <person name="Drula E."/>
            <person name="Henrissat B."/>
            <person name="Kohler A."/>
            <person name="Grigoriev I.V."/>
            <person name="Martin F.M."/>
            <person name="Hacquard S."/>
        </authorList>
    </citation>
    <scope>NUCLEOTIDE SEQUENCE</scope>
    <source>
        <strain evidence="7">MPI-SDFR-AT-0120</strain>
    </source>
</reference>
<evidence type="ECO:0000256" key="5">
    <source>
        <dbReference type="SAM" id="MobiDB-lite"/>
    </source>
</evidence>
<evidence type="ECO:0000313" key="8">
    <source>
        <dbReference type="Proteomes" id="UP000813461"/>
    </source>
</evidence>
<name>A0A8K0W316_9PLEO</name>
<dbReference type="EMBL" id="JAGMVJ010000002">
    <property type="protein sequence ID" value="KAH7093706.1"/>
    <property type="molecule type" value="Genomic_DNA"/>
</dbReference>
<evidence type="ECO:0000256" key="1">
    <source>
        <dbReference type="ARBA" id="ARBA00004141"/>
    </source>
</evidence>
<proteinExistence type="predicted"/>
<dbReference type="AlphaFoldDB" id="A0A8K0W316"/>
<evidence type="ECO:0000256" key="6">
    <source>
        <dbReference type="SAM" id="Phobius"/>
    </source>
</evidence>
<dbReference type="Proteomes" id="UP000813461">
    <property type="component" value="Unassembled WGS sequence"/>
</dbReference>
<keyword evidence="3 6" id="KW-1133">Transmembrane helix</keyword>
<feature type="transmembrane region" description="Helical" evidence="6">
    <location>
        <begin position="203"/>
        <end position="227"/>
    </location>
</feature>
<evidence type="ECO:0000256" key="4">
    <source>
        <dbReference type="ARBA" id="ARBA00023136"/>
    </source>
</evidence>
<keyword evidence="8" id="KW-1185">Reference proteome</keyword>
<comment type="caution">
    <text evidence="7">The sequence shown here is derived from an EMBL/GenBank/DDBJ whole genome shotgun (WGS) entry which is preliminary data.</text>
</comment>
<evidence type="ECO:0000256" key="2">
    <source>
        <dbReference type="ARBA" id="ARBA00022692"/>
    </source>
</evidence>
<gene>
    <name evidence="7" type="ORF">FB567DRAFT_178599</name>
</gene>
<evidence type="ECO:0000313" key="7">
    <source>
        <dbReference type="EMBL" id="KAH7093706.1"/>
    </source>
</evidence>
<sequence length="387" mass="42541">MHAIVLSTRGLFSGKDDDSNSTSQHICPVKDTTGPTIVPFVGTLTYHQFSVILAGACALLSALVVCVLIATHAMNYSNPVQQRQIIRVMLLIPWVALFSFLIVWQEGAGDYLVESLDFGCAIALSSFLLLMCDFVLSHRGGFDDLFGQGAWSRGAFAGSSPQWLKRLWYGVLQFIPTSIIIWIATIISLAVGTYCKQSNNIHFAHIWITALKLIVTTVAILSALKFYGKNKTKLQQHRILLKLFTFKSIIGLNVLQTFVISILSGHNVLKPSKYLTYHDVDTGLASLILACEMPIFSILMLFAFPSTPYRSSGPAAGPLSAIVDAFNISDLLSAFIRGPMRLVREQQRQILRQDSMRVDAGADPMLNTYEGDDHNGGPKDPRISSAV</sequence>
<accession>A0A8K0W316</accession>
<dbReference type="InterPro" id="IPR005178">
    <property type="entry name" value="Ostalpha/TMEM184C"/>
</dbReference>
<feature type="transmembrane region" description="Helical" evidence="6">
    <location>
        <begin position="85"/>
        <end position="104"/>
    </location>
</feature>
<feature type="transmembrane region" description="Helical" evidence="6">
    <location>
        <begin position="49"/>
        <end position="73"/>
    </location>
</feature>
<feature type="compositionally biased region" description="Basic and acidic residues" evidence="5">
    <location>
        <begin position="371"/>
        <end position="387"/>
    </location>
</feature>
<feature type="transmembrane region" description="Helical" evidence="6">
    <location>
        <begin position="116"/>
        <end position="136"/>
    </location>
</feature>
<dbReference type="GO" id="GO:0016020">
    <property type="term" value="C:membrane"/>
    <property type="evidence" value="ECO:0007669"/>
    <property type="project" value="UniProtKB-SubCell"/>
</dbReference>
<feature type="transmembrane region" description="Helical" evidence="6">
    <location>
        <begin position="239"/>
        <end position="263"/>
    </location>
</feature>
<dbReference type="Pfam" id="PF03619">
    <property type="entry name" value="Solute_trans_a"/>
    <property type="match status" value="1"/>
</dbReference>
<evidence type="ECO:0000256" key="3">
    <source>
        <dbReference type="ARBA" id="ARBA00022989"/>
    </source>
</evidence>